<sequence length="559" mass="63646">KPLELTTHWGVCIPAACRANDVAIYLQHTLQRNVTVNDKMCQYRGGHELHISEGMFIYALFILFFLFLAILSTLYHIYLISSKRNEENIAKTLARNEILNIALLSFSIIENIKKLFQASKDQLGLNSINGIKALAMLFILAGHVLSFIYGSPVYNQEFIDENIKSPMFGFLSNSLLFVDVFLLLSGFLFCRILLIELERRKGKLNVLILYVGRYIRLTPAYLAIIGFYITWFPSIGSGPLWQQRIEREQERCQLSWWSNILYINNYIGSGKLCMFQSWYLSVDSQLFFMAPIVIYLLNKSRKHGLNLLLVLVAVTSVIPFVVTYLNKLDPTLMIYPSEVADLASNVYYSTTYIKTHMRASAYVIGVLTGYLVHLMQAKSTKLPKWFVRGFWLFAIFIGVASMFSVTRFYVTPYNNLESTMYAGFHKLGWNVAVAWLVLSVTTGHAPGLQKFLSSRAFAPISRLTYCAYLSNGIVELYYSSSVKVPSFMGYLHLSTDIFGHILDTFLIALILCLLFESPIHALERILMSSFRKTTNISTKNNSNNNNDNQTPSTSEEQVA</sequence>
<evidence type="ECO:0000259" key="3">
    <source>
        <dbReference type="Pfam" id="PF01757"/>
    </source>
</evidence>
<dbReference type="PANTHER" id="PTHR11161">
    <property type="entry name" value="O-ACYLTRANSFERASE"/>
    <property type="match status" value="1"/>
</dbReference>
<proteinExistence type="predicted"/>
<dbReference type="InterPro" id="IPR052728">
    <property type="entry name" value="O2_lipid_transport_reg"/>
</dbReference>
<feature type="transmembrane region" description="Helical" evidence="2">
    <location>
        <begin position="206"/>
        <end position="231"/>
    </location>
</feature>
<feature type="transmembrane region" description="Helical" evidence="2">
    <location>
        <begin position="56"/>
        <end position="78"/>
    </location>
</feature>
<dbReference type="OrthoDB" id="10006435at2759"/>
<comment type="caution">
    <text evidence="4">The sequence shown here is derived from an EMBL/GenBank/DDBJ whole genome shotgun (WGS) entry which is preliminary data.</text>
</comment>
<dbReference type="AlphaFoldDB" id="A0A0L0BZ72"/>
<feature type="domain" description="Acyltransferase 3" evidence="3">
    <location>
        <begin position="126"/>
        <end position="511"/>
    </location>
</feature>
<dbReference type="GO" id="GO:0016747">
    <property type="term" value="F:acyltransferase activity, transferring groups other than amino-acyl groups"/>
    <property type="evidence" value="ECO:0007669"/>
    <property type="project" value="InterPro"/>
</dbReference>
<evidence type="ECO:0000256" key="2">
    <source>
        <dbReference type="SAM" id="Phobius"/>
    </source>
</evidence>
<accession>A0A0L0BZ72</accession>
<dbReference type="OMA" id="REQERCQ"/>
<gene>
    <name evidence="4" type="ORF">FF38_02522</name>
</gene>
<evidence type="ECO:0000256" key="1">
    <source>
        <dbReference type="SAM" id="MobiDB-lite"/>
    </source>
</evidence>
<feature type="transmembrane region" description="Helical" evidence="2">
    <location>
        <begin position="304"/>
        <end position="325"/>
    </location>
</feature>
<feature type="transmembrane region" description="Helical" evidence="2">
    <location>
        <begin position="278"/>
        <end position="297"/>
    </location>
</feature>
<feature type="transmembrane region" description="Helical" evidence="2">
    <location>
        <begin position="429"/>
        <end position="448"/>
    </location>
</feature>
<reference evidence="4 5" key="1">
    <citation type="journal article" date="2015" name="Nat. Commun.">
        <title>Lucilia cuprina genome unlocks parasitic fly biology to underpin future interventions.</title>
        <authorList>
            <person name="Anstead C.A."/>
            <person name="Korhonen P.K."/>
            <person name="Young N.D."/>
            <person name="Hall R.S."/>
            <person name="Jex A.R."/>
            <person name="Murali S.C."/>
            <person name="Hughes D.S."/>
            <person name="Lee S.F."/>
            <person name="Perry T."/>
            <person name="Stroehlein A.J."/>
            <person name="Ansell B.R."/>
            <person name="Breugelmans B."/>
            <person name="Hofmann A."/>
            <person name="Qu J."/>
            <person name="Dugan S."/>
            <person name="Lee S.L."/>
            <person name="Chao H."/>
            <person name="Dinh H."/>
            <person name="Han Y."/>
            <person name="Doddapaneni H.V."/>
            <person name="Worley K.C."/>
            <person name="Muzny D.M."/>
            <person name="Ioannidis P."/>
            <person name="Waterhouse R.M."/>
            <person name="Zdobnov E.M."/>
            <person name="James P.J."/>
            <person name="Bagnall N.H."/>
            <person name="Kotze A.C."/>
            <person name="Gibbs R.A."/>
            <person name="Richards S."/>
            <person name="Batterham P."/>
            <person name="Gasser R.B."/>
        </authorList>
    </citation>
    <scope>NUCLEOTIDE SEQUENCE [LARGE SCALE GENOMIC DNA]</scope>
    <source>
        <strain evidence="4 5">LS</strain>
        <tissue evidence="4">Full body</tissue>
    </source>
</reference>
<keyword evidence="5" id="KW-1185">Reference proteome</keyword>
<evidence type="ECO:0000313" key="5">
    <source>
        <dbReference type="Proteomes" id="UP000037069"/>
    </source>
</evidence>
<feature type="region of interest" description="Disordered" evidence="1">
    <location>
        <begin position="537"/>
        <end position="559"/>
    </location>
</feature>
<keyword evidence="2" id="KW-0472">Membrane</keyword>
<feature type="transmembrane region" description="Helical" evidence="2">
    <location>
        <begin position="128"/>
        <end position="150"/>
    </location>
</feature>
<evidence type="ECO:0000313" key="4">
    <source>
        <dbReference type="EMBL" id="KNC25328.1"/>
    </source>
</evidence>
<dbReference type="EMBL" id="JRES01001125">
    <property type="protein sequence ID" value="KNC25328.1"/>
    <property type="molecule type" value="Genomic_DNA"/>
</dbReference>
<feature type="transmembrane region" description="Helical" evidence="2">
    <location>
        <begin position="460"/>
        <end position="478"/>
    </location>
</feature>
<keyword evidence="2" id="KW-0812">Transmembrane</keyword>
<name>A0A0L0BZ72_LUCCU</name>
<dbReference type="InterPro" id="IPR002656">
    <property type="entry name" value="Acyl_transf_3_dom"/>
</dbReference>
<feature type="non-terminal residue" evidence="4">
    <location>
        <position position="1"/>
    </location>
</feature>
<keyword evidence="2" id="KW-1133">Transmembrane helix</keyword>
<feature type="transmembrane region" description="Helical" evidence="2">
    <location>
        <begin position="498"/>
        <end position="522"/>
    </location>
</feature>
<protein>
    <recommendedName>
        <fullName evidence="3">Acyltransferase 3 domain-containing protein</fullName>
    </recommendedName>
</protein>
<dbReference type="Proteomes" id="UP000037069">
    <property type="component" value="Unassembled WGS sequence"/>
</dbReference>
<feature type="transmembrane region" description="Helical" evidence="2">
    <location>
        <begin position="170"/>
        <end position="194"/>
    </location>
</feature>
<dbReference type="PANTHER" id="PTHR11161:SF71">
    <property type="entry name" value="NOSE RESISTANT-TO-FLUOXETINE PROTEIN N-TERMINAL DOMAIN-CONTAINING PROTEIN"/>
    <property type="match status" value="1"/>
</dbReference>
<feature type="transmembrane region" description="Helical" evidence="2">
    <location>
        <begin position="359"/>
        <end position="377"/>
    </location>
</feature>
<feature type="transmembrane region" description="Helical" evidence="2">
    <location>
        <begin position="389"/>
        <end position="409"/>
    </location>
</feature>
<dbReference type="Pfam" id="PF01757">
    <property type="entry name" value="Acyl_transf_3"/>
    <property type="match status" value="1"/>
</dbReference>
<organism evidence="4 5">
    <name type="scientific">Lucilia cuprina</name>
    <name type="common">Green bottle fly</name>
    <name type="synonym">Australian sheep blowfly</name>
    <dbReference type="NCBI Taxonomy" id="7375"/>
    <lineage>
        <taxon>Eukaryota</taxon>
        <taxon>Metazoa</taxon>
        <taxon>Ecdysozoa</taxon>
        <taxon>Arthropoda</taxon>
        <taxon>Hexapoda</taxon>
        <taxon>Insecta</taxon>
        <taxon>Pterygota</taxon>
        <taxon>Neoptera</taxon>
        <taxon>Endopterygota</taxon>
        <taxon>Diptera</taxon>
        <taxon>Brachycera</taxon>
        <taxon>Muscomorpha</taxon>
        <taxon>Oestroidea</taxon>
        <taxon>Calliphoridae</taxon>
        <taxon>Luciliinae</taxon>
        <taxon>Lucilia</taxon>
    </lineage>
</organism>